<sequence>MMSVPIESSSASEIHGLSSHARASPACDAQLPRLTSVRSGRGLPSQRRARLKKLVKVNLRVGTLNVGSMTGRGRELADMMRRRRVQILCVQETRWKGNKARELGDGFKLIYSGANSSGRNGVGIVLNEEMKTKVTNVNRISDRVMSLRLEIEHLVINIICAYAPQVGCDEEIKEAFWRELEHEISAMPNDERIILGSDLNAHIGRGNSELTSRIRGIWGMGDENDEGKAVADFAVAADLAILNTFFQKHDNHYLTYRSGGRTSQIDFLLCRRQHLKEVSNCKVIYGEAVVAQHKLLVIDCVIESEKSNTKKEAMPKIKWWKLKDPIMKCEFKRKVMDSIEEMNEDEWWEQSSKGMKKAGKEVVGVTSGKGPPKEKETWWWNEVVQEAIKKKKEAKKNYDRTGSEEDHEAYKRTKKIAKKEVAISKAAAMDEVYKELETREGEKKLHKIAKTRDRATKDFTHIKNIKDKEGRVLRDEEEIKERWEEYFRNLLNEENERRIFEDGAPNQGMTKGIEREEIVFVLKKMKNGKATGPDELPVEAWKAMDEVGVDLLCEMMNDIYRKEAIPNEWRESTLVPIYKEKGDVQDCGNYRGIKLMSHTMKIWERIIDRRIRQETEISREQFGFMPGRSTTDAVFALRQMIEKYQEKKKDLHFVFIDLEKAYDRVPREEIWSCMRKKGVPEKYVRLVQDMYAGAKTKIRSSVGVTESIPEVSD</sequence>
<evidence type="ECO:0000259" key="2">
    <source>
        <dbReference type="PROSITE" id="PS50878"/>
    </source>
</evidence>
<dbReference type="InterPro" id="IPR000477">
    <property type="entry name" value="RT_dom"/>
</dbReference>
<proteinExistence type="predicted"/>
<dbReference type="InterPro" id="IPR036691">
    <property type="entry name" value="Endo/exonu/phosph_ase_sf"/>
</dbReference>
<organism evidence="3">
    <name type="scientific">Cacopsylla melanoneura</name>
    <dbReference type="NCBI Taxonomy" id="428564"/>
    <lineage>
        <taxon>Eukaryota</taxon>
        <taxon>Metazoa</taxon>
        <taxon>Ecdysozoa</taxon>
        <taxon>Arthropoda</taxon>
        <taxon>Hexapoda</taxon>
        <taxon>Insecta</taxon>
        <taxon>Pterygota</taxon>
        <taxon>Neoptera</taxon>
        <taxon>Paraneoptera</taxon>
        <taxon>Hemiptera</taxon>
        <taxon>Sternorrhyncha</taxon>
        <taxon>Psylloidea</taxon>
        <taxon>Psyllidae</taxon>
        <taxon>Psyllinae</taxon>
        <taxon>Cacopsylla</taxon>
    </lineage>
</organism>
<dbReference type="SUPFAM" id="SSF56219">
    <property type="entry name" value="DNase I-like"/>
    <property type="match status" value="1"/>
</dbReference>
<dbReference type="PANTHER" id="PTHR19446">
    <property type="entry name" value="REVERSE TRANSCRIPTASES"/>
    <property type="match status" value="1"/>
</dbReference>
<evidence type="ECO:0000256" key="1">
    <source>
        <dbReference type="SAM" id="MobiDB-lite"/>
    </source>
</evidence>
<reference evidence="3" key="1">
    <citation type="submission" date="2021-05" db="EMBL/GenBank/DDBJ databases">
        <authorList>
            <person name="Alioto T."/>
            <person name="Alioto T."/>
            <person name="Gomez Garrido J."/>
        </authorList>
    </citation>
    <scope>NUCLEOTIDE SEQUENCE</scope>
</reference>
<dbReference type="AlphaFoldDB" id="A0A8D8SH78"/>
<name>A0A8D8SH78_9HEMI</name>
<dbReference type="GO" id="GO:0071897">
    <property type="term" value="P:DNA biosynthetic process"/>
    <property type="evidence" value="ECO:0007669"/>
    <property type="project" value="UniProtKB-ARBA"/>
</dbReference>
<dbReference type="InterPro" id="IPR005135">
    <property type="entry name" value="Endo/exonuclease/phosphatase"/>
</dbReference>
<dbReference type="PROSITE" id="PS50878">
    <property type="entry name" value="RT_POL"/>
    <property type="match status" value="1"/>
</dbReference>
<dbReference type="InterPro" id="IPR043502">
    <property type="entry name" value="DNA/RNA_pol_sf"/>
</dbReference>
<dbReference type="Pfam" id="PF03372">
    <property type="entry name" value="Exo_endo_phos"/>
    <property type="match status" value="1"/>
</dbReference>
<dbReference type="CDD" id="cd01650">
    <property type="entry name" value="RT_nLTR_like"/>
    <property type="match status" value="1"/>
</dbReference>
<accession>A0A8D8SH78</accession>
<dbReference type="GO" id="GO:0003824">
    <property type="term" value="F:catalytic activity"/>
    <property type="evidence" value="ECO:0007669"/>
    <property type="project" value="InterPro"/>
</dbReference>
<feature type="region of interest" description="Disordered" evidence="1">
    <location>
        <begin position="1"/>
        <end position="23"/>
    </location>
</feature>
<dbReference type="CDD" id="cd09076">
    <property type="entry name" value="L1-EN"/>
    <property type="match status" value="1"/>
</dbReference>
<feature type="compositionally biased region" description="Polar residues" evidence="1">
    <location>
        <begin position="1"/>
        <end position="12"/>
    </location>
</feature>
<dbReference type="Pfam" id="PF00078">
    <property type="entry name" value="RVT_1"/>
    <property type="match status" value="1"/>
</dbReference>
<protein>
    <submittedName>
        <fullName evidence="3">Craniofacial development protein 2</fullName>
    </submittedName>
</protein>
<dbReference type="SUPFAM" id="SSF56672">
    <property type="entry name" value="DNA/RNA polymerases"/>
    <property type="match status" value="1"/>
</dbReference>
<dbReference type="Gene3D" id="3.60.10.10">
    <property type="entry name" value="Endonuclease/exonuclease/phosphatase"/>
    <property type="match status" value="1"/>
</dbReference>
<dbReference type="EMBL" id="HBUF01215324">
    <property type="protein sequence ID" value="CAG6666926.1"/>
    <property type="molecule type" value="Transcribed_RNA"/>
</dbReference>
<evidence type="ECO:0000313" key="3">
    <source>
        <dbReference type="EMBL" id="CAG6666926.1"/>
    </source>
</evidence>
<feature type="domain" description="Reverse transcriptase" evidence="2">
    <location>
        <begin position="558"/>
        <end position="713"/>
    </location>
</feature>